<organism evidence="2 3">
    <name type="scientific">Compostibacter hankyongensis</name>
    <dbReference type="NCBI Taxonomy" id="1007089"/>
    <lineage>
        <taxon>Bacteria</taxon>
        <taxon>Pseudomonadati</taxon>
        <taxon>Bacteroidota</taxon>
        <taxon>Chitinophagia</taxon>
        <taxon>Chitinophagales</taxon>
        <taxon>Chitinophagaceae</taxon>
        <taxon>Compostibacter</taxon>
    </lineage>
</organism>
<evidence type="ECO:0000256" key="1">
    <source>
        <dbReference type="SAM" id="SignalP"/>
    </source>
</evidence>
<evidence type="ECO:0008006" key="4">
    <source>
        <dbReference type="Google" id="ProtNLM"/>
    </source>
</evidence>
<dbReference type="InterPro" id="IPR029475">
    <property type="entry name" value="DUF6807"/>
</dbReference>
<evidence type="ECO:0000313" key="3">
    <source>
        <dbReference type="Proteomes" id="UP001501207"/>
    </source>
</evidence>
<reference evidence="3" key="1">
    <citation type="journal article" date="2019" name="Int. J. Syst. Evol. Microbiol.">
        <title>The Global Catalogue of Microorganisms (GCM) 10K type strain sequencing project: providing services to taxonomists for standard genome sequencing and annotation.</title>
        <authorList>
            <consortium name="The Broad Institute Genomics Platform"/>
            <consortium name="The Broad Institute Genome Sequencing Center for Infectious Disease"/>
            <person name="Wu L."/>
            <person name="Ma J."/>
        </authorList>
    </citation>
    <scope>NUCLEOTIDE SEQUENCE [LARGE SCALE GENOMIC DNA]</scope>
    <source>
        <strain evidence="3">JCM 17664</strain>
    </source>
</reference>
<sequence length="346" mass="38224">MRKLKSFLLAGAGLCSGTLAVGQHVQLVSHPDAHKVDVLVGGKPFTTYLYPDTLEKPVLYPLRTADGQIVTRGFPLDPRSGEPTDHPHHLGMWLNYESVNGLDFWNNSYAIPAEKKSHYGWIRPQRILEARSGKKGVLKVTAEWQQQDRTVLLNEQTTYVFSGDEHRRTIDRITTLTAVRPVTFADVKDGMLGIRVARELQLPEKKPQQFADNSGNVTTVAADKDDVASGDYLTSEGKTGDDAWATRGRWCMLFGKKGGETVSIVIFDHPGNPGYPTYWHARGYGLFAANPLGQKVFSKGKEALNLQLQPGQSVTFRYRVLITDGDAPPTAAQLNKMADVFAKASD</sequence>
<dbReference type="EMBL" id="BAABFN010000001">
    <property type="protein sequence ID" value="GAA4304845.1"/>
    <property type="molecule type" value="Genomic_DNA"/>
</dbReference>
<accession>A0ABP8FIU7</accession>
<proteinExistence type="predicted"/>
<feature type="signal peptide" evidence="1">
    <location>
        <begin position="1"/>
        <end position="20"/>
    </location>
</feature>
<protein>
    <recommendedName>
        <fullName evidence="4">Methane oxygenase PmoA</fullName>
    </recommendedName>
</protein>
<dbReference type="Pfam" id="PF14100">
    <property type="entry name" value="DUF6807"/>
    <property type="match status" value="1"/>
</dbReference>
<feature type="chain" id="PRO_5045989633" description="Methane oxygenase PmoA" evidence="1">
    <location>
        <begin position="21"/>
        <end position="346"/>
    </location>
</feature>
<dbReference type="RefSeq" id="WP_344976220.1">
    <property type="nucleotide sequence ID" value="NZ_BAABFN010000001.1"/>
</dbReference>
<keyword evidence="1" id="KW-0732">Signal</keyword>
<comment type="caution">
    <text evidence="2">The sequence shown here is derived from an EMBL/GenBank/DDBJ whole genome shotgun (WGS) entry which is preliminary data.</text>
</comment>
<gene>
    <name evidence="2" type="ORF">GCM10023143_09580</name>
</gene>
<name>A0ABP8FIU7_9BACT</name>
<evidence type="ECO:0000313" key="2">
    <source>
        <dbReference type="EMBL" id="GAA4304845.1"/>
    </source>
</evidence>
<keyword evidence="3" id="KW-1185">Reference proteome</keyword>
<dbReference type="Proteomes" id="UP001501207">
    <property type="component" value="Unassembled WGS sequence"/>
</dbReference>